<protein>
    <submittedName>
        <fullName evidence="1">Uncharacterized protein</fullName>
    </submittedName>
</protein>
<dbReference type="EMBL" id="GBRH01188680">
    <property type="protein sequence ID" value="JAE09216.1"/>
    <property type="molecule type" value="Transcribed_RNA"/>
</dbReference>
<organism evidence="1">
    <name type="scientific">Arundo donax</name>
    <name type="common">Giant reed</name>
    <name type="synonym">Donax arundinaceus</name>
    <dbReference type="NCBI Taxonomy" id="35708"/>
    <lineage>
        <taxon>Eukaryota</taxon>
        <taxon>Viridiplantae</taxon>
        <taxon>Streptophyta</taxon>
        <taxon>Embryophyta</taxon>
        <taxon>Tracheophyta</taxon>
        <taxon>Spermatophyta</taxon>
        <taxon>Magnoliopsida</taxon>
        <taxon>Liliopsida</taxon>
        <taxon>Poales</taxon>
        <taxon>Poaceae</taxon>
        <taxon>PACMAD clade</taxon>
        <taxon>Arundinoideae</taxon>
        <taxon>Arundineae</taxon>
        <taxon>Arundo</taxon>
    </lineage>
</organism>
<reference evidence="1" key="2">
    <citation type="journal article" date="2015" name="Data Brief">
        <title>Shoot transcriptome of the giant reed, Arundo donax.</title>
        <authorList>
            <person name="Barrero R.A."/>
            <person name="Guerrero F.D."/>
            <person name="Moolhuijzen P."/>
            <person name="Goolsby J.A."/>
            <person name="Tidwell J."/>
            <person name="Bellgard S.E."/>
            <person name="Bellgard M.I."/>
        </authorList>
    </citation>
    <scope>NUCLEOTIDE SEQUENCE</scope>
    <source>
        <tissue evidence="1">Shoot tissue taken approximately 20 cm above the soil surface</tissue>
    </source>
</reference>
<name>A0A0A9FGH3_ARUDO</name>
<proteinExistence type="predicted"/>
<reference evidence="1" key="1">
    <citation type="submission" date="2014-09" db="EMBL/GenBank/DDBJ databases">
        <authorList>
            <person name="Magalhaes I.L.F."/>
            <person name="Oliveira U."/>
            <person name="Santos F.R."/>
            <person name="Vidigal T.H.D.A."/>
            <person name="Brescovit A.D."/>
            <person name="Santos A.J."/>
        </authorList>
    </citation>
    <scope>NUCLEOTIDE SEQUENCE</scope>
    <source>
        <tissue evidence="1">Shoot tissue taken approximately 20 cm above the soil surface</tissue>
    </source>
</reference>
<dbReference type="AlphaFoldDB" id="A0A0A9FGH3"/>
<evidence type="ECO:0000313" key="1">
    <source>
        <dbReference type="EMBL" id="JAE09216.1"/>
    </source>
</evidence>
<accession>A0A0A9FGH3</accession>
<sequence length="54" mass="5964">MLSSVQRSYKLHRPLRPGKQRLEWTLSKVVGLGKHSVAVLSTDLLVTTTDVCAS</sequence>